<sequence>MTLGPSRRLTSRLSLIQNTSPLSSVKSDEENRFPGTPTSKGSRRSGTDQSIYNRVTKLKLLLRRVPLSVWFISIAMYCCIMYLRMNAHQLPIQNKNDDSLRRHLNNSPASERSQTTITEHETIPVEKIDIKPEPLRAAGIDRKQQLDKIVHVVETRFMQKQSRLLELGFARLALFEAFCLPSMLAQTNKDFVWIIRADPELHPSIVFRLQQLLEGRDNFILIGSNDNPEGYGRPKIPFESFLRKDNNATTVWSGNISLAEEAYDLSADGAVLLETRLDSDDGIHVNFIQMVQEEARKNLLIDDSNQTSDHWRLWCIESRIEWHPLSPFPETPEILAANETSPNGYLVYYSEKGCSTPGLTFGYGAEASRDSLGFDHLRHDEIAAKIAKCNKHSDGPEVKCVSRLSDLKPGAIRARTTTSAGMANVITGNEELDKKNPLKRLSKKEYIQQYFEQQKLWNGAKHLLKISSHSVQFARSIIVERMQEIAADNLSGQCTAGHSCKKGTKKMLESLAQASEPKESLAEATYAAGCTASKP</sequence>
<proteinExistence type="predicted"/>
<dbReference type="AlphaFoldDB" id="A0ABD3MB62"/>
<dbReference type="Pfam" id="PF11316">
    <property type="entry name" value="Rhamno_transf"/>
    <property type="match status" value="1"/>
</dbReference>
<accession>A0ABD3MB62</accession>
<keyword evidence="2" id="KW-1133">Transmembrane helix</keyword>
<evidence type="ECO:0000256" key="1">
    <source>
        <dbReference type="SAM" id="MobiDB-lite"/>
    </source>
</evidence>
<protein>
    <submittedName>
        <fullName evidence="3">Uncharacterized protein</fullName>
    </submittedName>
</protein>
<evidence type="ECO:0000313" key="3">
    <source>
        <dbReference type="EMBL" id="KAL3761023.1"/>
    </source>
</evidence>
<feature type="region of interest" description="Disordered" evidence="1">
    <location>
        <begin position="20"/>
        <end position="48"/>
    </location>
</feature>
<evidence type="ECO:0000313" key="4">
    <source>
        <dbReference type="Proteomes" id="UP001530293"/>
    </source>
</evidence>
<evidence type="ECO:0000256" key="2">
    <source>
        <dbReference type="SAM" id="Phobius"/>
    </source>
</evidence>
<dbReference type="Proteomes" id="UP001530293">
    <property type="component" value="Unassembled WGS sequence"/>
</dbReference>
<feature type="transmembrane region" description="Helical" evidence="2">
    <location>
        <begin position="67"/>
        <end position="85"/>
    </location>
</feature>
<comment type="caution">
    <text evidence="3">The sequence shown here is derived from an EMBL/GenBank/DDBJ whole genome shotgun (WGS) entry which is preliminary data.</text>
</comment>
<reference evidence="3 4" key="1">
    <citation type="submission" date="2024-10" db="EMBL/GenBank/DDBJ databases">
        <title>Updated reference genomes for cyclostephanoid diatoms.</title>
        <authorList>
            <person name="Roberts W.R."/>
            <person name="Alverson A.J."/>
        </authorList>
    </citation>
    <scope>NUCLEOTIDE SEQUENCE [LARGE SCALE GENOMIC DNA]</scope>
    <source>
        <strain evidence="3 4">AJA232-27</strain>
    </source>
</reference>
<organism evidence="3 4">
    <name type="scientific">Discostella pseudostelligera</name>
    <dbReference type="NCBI Taxonomy" id="259834"/>
    <lineage>
        <taxon>Eukaryota</taxon>
        <taxon>Sar</taxon>
        <taxon>Stramenopiles</taxon>
        <taxon>Ochrophyta</taxon>
        <taxon>Bacillariophyta</taxon>
        <taxon>Coscinodiscophyceae</taxon>
        <taxon>Thalassiosirophycidae</taxon>
        <taxon>Stephanodiscales</taxon>
        <taxon>Stephanodiscaceae</taxon>
        <taxon>Discostella</taxon>
    </lineage>
</organism>
<gene>
    <name evidence="3" type="ORF">ACHAWU_001812</name>
</gene>
<keyword evidence="2" id="KW-0472">Membrane</keyword>
<name>A0ABD3MB62_9STRA</name>
<keyword evidence="2" id="KW-0812">Transmembrane</keyword>
<dbReference type="EMBL" id="JALLBG020000162">
    <property type="protein sequence ID" value="KAL3761023.1"/>
    <property type="molecule type" value="Genomic_DNA"/>
</dbReference>
<dbReference type="InterPro" id="IPR021466">
    <property type="entry name" value="Put_rhamnosyl_transferase"/>
</dbReference>
<keyword evidence="4" id="KW-1185">Reference proteome</keyword>